<dbReference type="EMBL" id="NTYF01000134">
    <property type="protein sequence ID" value="PER45196.1"/>
    <property type="molecule type" value="Genomic_DNA"/>
</dbReference>
<gene>
    <name evidence="7" type="ORF">CN495_27400</name>
</gene>
<keyword evidence="3 6" id="KW-0812">Transmembrane</keyword>
<feature type="transmembrane region" description="Helical" evidence="6">
    <location>
        <begin position="123"/>
        <end position="145"/>
    </location>
</feature>
<feature type="transmembrane region" description="Helical" evidence="6">
    <location>
        <begin position="165"/>
        <end position="188"/>
    </location>
</feature>
<protein>
    <recommendedName>
        <fullName evidence="9">Oligosaccharide flippase family protein</fullName>
    </recommendedName>
</protein>
<proteinExistence type="predicted"/>
<evidence type="ECO:0008006" key="9">
    <source>
        <dbReference type="Google" id="ProtNLM"/>
    </source>
</evidence>
<feature type="transmembrane region" description="Helical" evidence="6">
    <location>
        <begin position="50"/>
        <end position="71"/>
    </location>
</feature>
<reference evidence="7 8" key="1">
    <citation type="submission" date="2017-09" db="EMBL/GenBank/DDBJ databases">
        <title>Large-scale bioinformatics analysis of Bacillus genomes uncovers conserved roles of natural products in bacterial physiology.</title>
        <authorList>
            <consortium name="Agbiome Team Llc"/>
            <person name="Bleich R.M."/>
            <person name="Kirk G.J."/>
            <person name="Santa Maria K.C."/>
            <person name="Allen S.E."/>
            <person name="Farag S."/>
            <person name="Shank E.A."/>
            <person name="Bowers A."/>
        </authorList>
    </citation>
    <scope>NUCLEOTIDE SEQUENCE [LARGE SCALE GENOMIC DNA]</scope>
    <source>
        <strain evidence="7 8">AFS005140</strain>
    </source>
</reference>
<feature type="transmembrane region" description="Helical" evidence="6">
    <location>
        <begin position="257"/>
        <end position="277"/>
    </location>
</feature>
<evidence type="ECO:0000313" key="8">
    <source>
        <dbReference type="Proteomes" id="UP000219897"/>
    </source>
</evidence>
<feature type="transmembrane region" description="Helical" evidence="6">
    <location>
        <begin position="20"/>
        <end position="38"/>
    </location>
</feature>
<dbReference type="Pfam" id="PF13440">
    <property type="entry name" value="Polysacc_synt_3"/>
    <property type="match status" value="1"/>
</dbReference>
<evidence type="ECO:0000256" key="1">
    <source>
        <dbReference type="ARBA" id="ARBA00004651"/>
    </source>
</evidence>
<evidence type="ECO:0000256" key="6">
    <source>
        <dbReference type="SAM" id="Phobius"/>
    </source>
</evidence>
<sequence length="443" mass="50683">MKMITNMKKSIVSNHFMKSFFILATGTAMSHIFILLATPILTRLYSPEEFGIFSIYLSILYSVSVIASLLYDQAIPLPADDQEGWDTLVLSLIIVVFMSFLVFMTVWFLPIEKWITYSQLNQYAWLLALSVLGIGWFQAFNSWSIRMGDYSSISKSKIIMNSGQIVSQITLGFFNIGILGLLIGELIGRISGCLTYVRVISKNKLPLQIFNLKGLKNSCIRYKNFPLLSSWSAFINVLGSHIPIMFLAVHYGPTVAGWYILAEKILIVPEALIGYSIKQVYMSQSSKLATKTREFTALFWLTVKKMVVISGIIIGCISLISPYIIPVLFGEVWTESGVYLQMISILFVMKMVVNPISWNFYVLESQMYQMISEIIRFSFICVSLILSYFYMDNPKIAIFCISFLASVGYLIHGYFSWYVMKVHFRNEEKRLYSNKMKKKGVEW</sequence>
<feature type="transmembrane region" description="Helical" evidence="6">
    <location>
        <begin position="91"/>
        <end position="111"/>
    </location>
</feature>
<feature type="transmembrane region" description="Helical" evidence="6">
    <location>
        <begin position="337"/>
        <end position="362"/>
    </location>
</feature>
<organism evidence="7 8">
    <name type="scientific">Bacillus thuringiensis</name>
    <dbReference type="NCBI Taxonomy" id="1428"/>
    <lineage>
        <taxon>Bacteria</taxon>
        <taxon>Bacillati</taxon>
        <taxon>Bacillota</taxon>
        <taxon>Bacilli</taxon>
        <taxon>Bacillales</taxon>
        <taxon>Bacillaceae</taxon>
        <taxon>Bacillus</taxon>
        <taxon>Bacillus cereus group</taxon>
    </lineage>
</organism>
<evidence type="ECO:0000313" key="7">
    <source>
        <dbReference type="EMBL" id="PER45196.1"/>
    </source>
</evidence>
<dbReference type="GO" id="GO:0005886">
    <property type="term" value="C:plasma membrane"/>
    <property type="evidence" value="ECO:0007669"/>
    <property type="project" value="UniProtKB-SubCell"/>
</dbReference>
<comment type="caution">
    <text evidence="7">The sequence shown here is derived from an EMBL/GenBank/DDBJ whole genome shotgun (WGS) entry which is preliminary data.</text>
</comment>
<dbReference type="RefSeq" id="WP_098222842.1">
    <property type="nucleotide sequence ID" value="NZ_NTVJ01000081.1"/>
</dbReference>
<feature type="transmembrane region" description="Helical" evidence="6">
    <location>
        <begin position="374"/>
        <end position="390"/>
    </location>
</feature>
<accession>A0ABD6S6M7</accession>
<evidence type="ECO:0000256" key="3">
    <source>
        <dbReference type="ARBA" id="ARBA00022692"/>
    </source>
</evidence>
<keyword evidence="2" id="KW-1003">Cell membrane</keyword>
<dbReference type="PANTHER" id="PTHR30250:SF11">
    <property type="entry name" value="O-ANTIGEN TRANSPORTER-RELATED"/>
    <property type="match status" value="1"/>
</dbReference>
<dbReference type="PANTHER" id="PTHR30250">
    <property type="entry name" value="PST FAMILY PREDICTED COLANIC ACID TRANSPORTER"/>
    <property type="match status" value="1"/>
</dbReference>
<feature type="transmembrane region" description="Helical" evidence="6">
    <location>
        <begin position="298"/>
        <end position="325"/>
    </location>
</feature>
<dbReference type="InterPro" id="IPR050833">
    <property type="entry name" value="Poly_Biosynth_Transport"/>
</dbReference>
<evidence type="ECO:0000256" key="2">
    <source>
        <dbReference type="ARBA" id="ARBA00022475"/>
    </source>
</evidence>
<evidence type="ECO:0000256" key="5">
    <source>
        <dbReference type="ARBA" id="ARBA00023136"/>
    </source>
</evidence>
<feature type="transmembrane region" description="Helical" evidence="6">
    <location>
        <begin position="396"/>
        <end position="420"/>
    </location>
</feature>
<keyword evidence="5 6" id="KW-0472">Membrane</keyword>
<dbReference type="AlphaFoldDB" id="A0ABD6S6M7"/>
<evidence type="ECO:0000256" key="4">
    <source>
        <dbReference type="ARBA" id="ARBA00022989"/>
    </source>
</evidence>
<name>A0ABD6S6M7_BACTU</name>
<comment type="subcellular location">
    <subcellularLocation>
        <location evidence="1">Cell membrane</location>
        <topology evidence="1">Multi-pass membrane protein</topology>
    </subcellularLocation>
</comment>
<dbReference type="Proteomes" id="UP000219897">
    <property type="component" value="Unassembled WGS sequence"/>
</dbReference>
<keyword evidence="4 6" id="KW-1133">Transmembrane helix</keyword>